<dbReference type="Pfam" id="PF05572">
    <property type="entry name" value="Peptidase_M43"/>
    <property type="match status" value="1"/>
</dbReference>
<dbReference type="Gene3D" id="3.40.390.10">
    <property type="entry name" value="Collagenase (Catalytic Domain)"/>
    <property type="match status" value="1"/>
</dbReference>
<keyword evidence="4" id="KW-0732">Signal</keyword>
<evidence type="ECO:0000256" key="2">
    <source>
        <dbReference type="ARBA" id="ARBA00022670"/>
    </source>
</evidence>
<name>A0ABN9UKT9_9DINO</name>
<dbReference type="PANTHER" id="PTHR47466">
    <property type="match status" value="1"/>
</dbReference>
<dbReference type="EMBL" id="CAUYUJ010015982">
    <property type="protein sequence ID" value="CAK0860448.1"/>
    <property type="molecule type" value="Genomic_DNA"/>
</dbReference>
<dbReference type="PANTHER" id="PTHR47466:SF1">
    <property type="entry name" value="METALLOPROTEASE MEP1 (AFU_ORTHOLOGUE AFUA_1G07730)-RELATED"/>
    <property type="match status" value="1"/>
</dbReference>
<evidence type="ECO:0000313" key="11">
    <source>
        <dbReference type="Proteomes" id="UP001189429"/>
    </source>
</evidence>
<evidence type="ECO:0000259" key="9">
    <source>
        <dbReference type="Pfam" id="PF05572"/>
    </source>
</evidence>
<keyword evidence="2" id="KW-0645">Protease</keyword>
<dbReference type="Proteomes" id="UP001189429">
    <property type="component" value="Unassembled WGS sequence"/>
</dbReference>
<evidence type="ECO:0000256" key="4">
    <source>
        <dbReference type="ARBA" id="ARBA00022729"/>
    </source>
</evidence>
<evidence type="ECO:0000256" key="6">
    <source>
        <dbReference type="ARBA" id="ARBA00022833"/>
    </source>
</evidence>
<keyword evidence="3" id="KW-0479">Metal-binding</keyword>
<comment type="caution">
    <text evidence="10">The sequence shown here is derived from an EMBL/GenBank/DDBJ whole genome shotgun (WGS) entry which is preliminary data.</text>
</comment>
<gene>
    <name evidence="10" type="ORF">PCOR1329_LOCUS49419</name>
</gene>
<evidence type="ECO:0000256" key="7">
    <source>
        <dbReference type="ARBA" id="ARBA00023049"/>
    </source>
</evidence>
<comment type="similarity">
    <text evidence="1">Belongs to the peptidase M43B family.</text>
</comment>
<protein>
    <recommendedName>
        <fullName evidence="9">Peptidase M43 pregnancy-associated plasma-A domain-containing protein</fullName>
    </recommendedName>
</protein>
<keyword evidence="5" id="KW-0378">Hydrolase</keyword>
<keyword evidence="6" id="KW-0862">Zinc</keyword>
<proteinExistence type="inferred from homology"/>
<evidence type="ECO:0000313" key="10">
    <source>
        <dbReference type="EMBL" id="CAK0860448.1"/>
    </source>
</evidence>
<accession>A0ABN9UKT9</accession>
<dbReference type="InterPro" id="IPR024079">
    <property type="entry name" value="MetalloPept_cat_dom_sf"/>
</dbReference>
<keyword evidence="11" id="KW-1185">Reference proteome</keyword>
<feature type="domain" description="Peptidase M43 pregnancy-associated plasma-A" evidence="9">
    <location>
        <begin position="145"/>
        <end position="262"/>
    </location>
</feature>
<evidence type="ECO:0000256" key="5">
    <source>
        <dbReference type="ARBA" id="ARBA00022801"/>
    </source>
</evidence>
<evidence type="ECO:0000256" key="8">
    <source>
        <dbReference type="ARBA" id="ARBA00023157"/>
    </source>
</evidence>
<reference evidence="10" key="1">
    <citation type="submission" date="2023-10" db="EMBL/GenBank/DDBJ databases">
        <authorList>
            <person name="Chen Y."/>
            <person name="Shah S."/>
            <person name="Dougan E. K."/>
            <person name="Thang M."/>
            <person name="Chan C."/>
        </authorList>
    </citation>
    <scope>NUCLEOTIDE SEQUENCE [LARGE SCALE GENOMIC DNA]</scope>
</reference>
<organism evidence="10 11">
    <name type="scientific">Prorocentrum cordatum</name>
    <dbReference type="NCBI Taxonomy" id="2364126"/>
    <lineage>
        <taxon>Eukaryota</taxon>
        <taxon>Sar</taxon>
        <taxon>Alveolata</taxon>
        <taxon>Dinophyceae</taxon>
        <taxon>Prorocentrales</taxon>
        <taxon>Prorocentraceae</taxon>
        <taxon>Prorocentrum</taxon>
    </lineage>
</organism>
<dbReference type="InterPro" id="IPR008754">
    <property type="entry name" value="Peptidase_M43"/>
</dbReference>
<keyword evidence="8" id="KW-1015">Disulfide bond</keyword>
<evidence type="ECO:0000256" key="1">
    <source>
        <dbReference type="ARBA" id="ARBA00008721"/>
    </source>
</evidence>
<sequence length="281" mass="31554">MHPPSNMRRKTMREKEKLDMCEQKDKLPKVPADKKLVIPTRFIICCVDVASCPVDRAMIEDQVSWMNTGYSGQSPVRLESFDRAVEPPHVDTQLQFELVNLTLVGDAACARQMFTDNPLAFKYNQDGLGMLTYIVATDDQSGILGMAEFPTSVPESSDVLSVLINMNALRGISKKVQQVDMSYDEGDTCIHEGGHSLGLYHTFEGGCMDDDKVGDTNPEQFPSFSCADARSCDGSPDPVHNFMDYAPDSCMVGFTEQQKRRLWCSIEHHRPEMYQRALRPI</sequence>
<evidence type="ECO:0000256" key="3">
    <source>
        <dbReference type="ARBA" id="ARBA00022723"/>
    </source>
</evidence>
<keyword evidence="7" id="KW-0482">Metalloprotease</keyword>
<dbReference type="SUPFAM" id="SSF55486">
    <property type="entry name" value="Metalloproteases ('zincins'), catalytic domain"/>
    <property type="match status" value="1"/>
</dbReference>